<dbReference type="Proteomes" id="UP001159363">
    <property type="component" value="Chromosome 1"/>
</dbReference>
<gene>
    <name evidence="1" type="ORF">PR048_002739</name>
</gene>
<keyword evidence="2" id="KW-1185">Reference proteome</keyword>
<reference evidence="1 2" key="1">
    <citation type="submission" date="2023-02" db="EMBL/GenBank/DDBJ databases">
        <title>LHISI_Scaffold_Assembly.</title>
        <authorList>
            <person name="Stuart O.P."/>
            <person name="Cleave R."/>
            <person name="Magrath M.J.L."/>
            <person name="Mikheyev A.S."/>
        </authorList>
    </citation>
    <scope>NUCLEOTIDE SEQUENCE [LARGE SCALE GENOMIC DNA]</scope>
    <source>
        <strain evidence="1">Daus_M_001</strain>
        <tissue evidence="1">Leg muscle</tissue>
    </source>
</reference>
<comment type="caution">
    <text evidence="1">The sequence shown here is derived from an EMBL/GenBank/DDBJ whole genome shotgun (WGS) entry which is preliminary data.</text>
</comment>
<proteinExistence type="predicted"/>
<evidence type="ECO:0000313" key="2">
    <source>
        <dbReference type="Proteomes" id="UP001159363"/>
    </source>
</evidence>
<evidence type="ECO:0000313" key="1">
    <source>
        <dbReference type="EMBL" id="KAJ8897393.1"/>
    </source>
</evidence>
<protein>
    <submittedName>
        <fullName evidence="1">Uncharacterized protein</fullName>
    </submittedName>
</protein>
<dbReference type="EMBL" id="JARBHB010000001">
    <property type="protein sequence ID" value="KAJ8897393.1"/>
    <property type="molecule type" value="Genomic_DNA"/>
</dbReference>
<name>A0ABQ9IL23_9NEOP</name>
<sequence length="94" mass="10655">MSGFKTVKFAPERTEAFFISNDIGNAEILVGMLANLCVVAEVCRRVTSSTPVCELMVRMLFCVDTLTLVQLMRLYITCLQRLQNSKENHQVGYF</sequence>
<accession>A0ABQ9IL23</accession>
<organism evidence="1 2">
    <name type="scientific">Dryococelus australis</name>
    <dbReference type="NCBI Taxonomy" id="614101"/>
    <lineage>
        <taxon>Eukaryota</taxon>
        <taxon>Metazoa</taxon>
        <taxon>Ecdysozoa</taxon>
        <taxon>Arthropoda</taxon>
        <taxon>Hexapoda</taxon>
        <taxon>Insecta</taxon>
        <taxon>Pterygota</taxon>
        <taxon>Neoptera</taxon>
        <taxon>Polyneoptera</taxon>
        <taxon>Phasmatodea</taxon>
        <taxon>Verophasmatodea</taxon>
        <taxon>Anareolatae</taxon>
        <taxon>Phasmatidae</taxon>
        <taxon>Eurycanthinae</taxon>
        <taxon>Dryococelus</taxon>
    </lineage>
</organism>